<dbReference type="RefSeq" id="WP_007824002.1">
    <property type="nucleotide sequence ID" value="NZ_JAVRER010000078.1"/>
</dbReference>
<dbReference type="PROSITE" id="PS50977">
    <property type="entry name" value="HTH_TETR_2"/>
    <property type="match status" value="1"/>
</dbReference>
<dbReference type="Gene3D" id="1.10.357.10">
    <property type="entry name" value="Tetracycline Repressor, domain 2"/>
    <property type="match status" value="1"/>
</dbReference>
<evidence type="ECO:0000256" key="5">
    <source>
        <dbReference type="SAM" id="MobiDB-lite"/>
    </source>
</evidence>
<sequence length="232" mass="24779">MRARSGAGQGAGNGGAGGADRPPGLRERKRLQTYRHVSETAIALFLARGFDAVPVAEIAAVAGVSKPTLFRYFPTKEDLVLHRFADHEDEPARVVTEARAERRPPVAALAAHFRTGLDRRDPVTGLNDVPAVLAYHRLLYGTPSLLARLHAYTHRSETALARALAGPPAPDADLPPLAHRLAAAQIVAVQRVLAMENWRRIAAGATADALYPTAAHEAEEGFTGLATALGER</sequence>
<gene>
    <name evidence="7" type="ORF">RM574_28705</name>
</gene>
<organism evidence="7 8">
    <name type="scientific">Streptomyces evansiae</name>
    <dbReference type="NCBI Taxonomy" id="3075535"/>
    <lineage>
        <taxon>Bacteria</taxon>
        <taxon>Bacillati</taxon>
        <taxon>Actinomycetota</taxon>
        <taxon>Actinomycetes</taxon>
        <taxon>Kitasatosporales</taxon>
        <taxon>Streptomycetaceae</taxon>
        <taxon>Streptomyces</taxon>
    </lineage>
</organism>
<dbReference type="Proteomes" id="UP001183607">
    <property type="component" value="Unassembled WGS sequence"/>
</dbReference>
<reference evidence="8" key="1">
    <citation type="submission" date="2023-07" db="EMBL/GenBank/DDBJ databases">
        <title>30 novel species of actinomycetes from the DSMZ collection.</title>
        <authorList>
            <person name="Nouioui I."/>
        </authorList>
    </citation>
    <scope>NUCLEOTIDE SEQUENCE [LARGE SCALE GENOMIC DNA]</scope>
    <source>
        <strain evidence="8">DSM 41982</strain>
    </source>
</reference>
<dbReference type="InterPro" id="IPR001647">
    <property type="entry name" value="HTH_TetR"/>
</dbReference>
<feature type="compositionally biased region" description="Gly residues" evidence="5">
    <location>
        <begin position="7"/>
        <end position="18"/>
    </location>
</feature>
<keyword evidence="3" id="KW-0804">Transcription</keyword>
<name>A0ABD5EDE8_9ACTN</name>
<dbReference type="GO" id="GO:0003677">
    <property type="term" value="F:DNA binding"/>
    <property type="evidence" value="ECO:0007669"/>
    <property type="project" value="UniProtKB-UniRule"/>
</dbReference>
<dbReference type="EMBL" id="JAVRER010000078">
    <property type="protein sequence ID" value="MDT0419461.1"/>
    <property type="molecule type" value="Genomic_DNA"/>
</dbReference>
<accession>A0ABD5EDE8</accession>
<evidence type="ECO:0000256" key="1">
    <source>
        <dbReference type="ARBA" id="ARBA00023015"/>
    </source>
</evidence>
<evidence type="ECO:0000313" key="8">
    <source>
        <dbReference type="Proteomes" id="UP001183607"/>
    </source>
</evidence>
<dbReference type="AlphaFoldDB" id="A0ABD5EDE8"/>
<dbReference type="GO" id="GO:0006355">
    <property type="term" value="P:regulation of DNA-templated transcription"/>
    <property type="evidence" value="ECO:0007669"/>
    <property type="project" value="UniProtKB-ARBA"/>
</dbReference>
<feature type="domain" description="HTH tetR-type" evidence="6">
    <location>
        <begin position="31"/>
        <end position="91"/>
    </location>
</feature>
<dbReference type="PANTHER" id="PTHR30055:SF234">
    <property type="entry name" value="HTH-TYPE TRANSCRIPTIONAL REGULATOR BETI"/>
    <property type="match status" value="1"/>
</dbReference>
<dbReference type="SUPFAM" id="SSF46689">
    <property type="entry name" value="Homeodomain-like"/>
    <property type="match status" value="1"/>
</dbReference>
<evidence type="ECO:0000256" key="4">
    <source>
        <dbReference type="PROSITE-ProRule" id="PRU00335"/>
    </source>
</evidence>
<keyword evidence="1" id="KW-0805">Transcription regulation</keyword>
<dbReference type="InterPro" id="IPR009057">
    <property type="entry name" value="Homeodomain-like_sf"/>
</dbReference>
<dbReference type="PANTHER" id="PTHR30055">
    <property type="entry name" value="HTH-TYPE TRANSCRIPTIONAL REGULATOR RUTR"/>
    <property type="match status" value="1"/>
</dbReference>
<dbReference type="PRINTS" id="PR00455">
    <property type="entry name" value="HTHTETR"/>
</dbReference>
<feature type="region of interest" description="Disordered" evidence="5">
    <location>
        <begin position="1"/>
        <end position="25"/>
    </location>
</feature>
<protein>
    <submittedName>
        <fullName evidence="7">TetR family transcriptional regulator</fullName>
    </submittedName>
</protein>
<proteinExistence type="predicted"/>
<comment type="caution">
    <text evidence="7">The sequence shown here is derived from an EMBL/GenBank/DDBJ whole genome shotgun (WGS) entry which is preliminary data.</text>
</comment>
<evidence type="ECO:0000256" key="3">
    <source>
        <dbReference type="ARBA" id="ARBA00023163"/>
    </source>
</evidence>
<keyword evidence="2 4" id="KW-0238">DNA-binding</keyword>
<evidence type="ECO:0000256" key="2">
    <source>
        <dbReference type="ARBA" id="ARBA00023125"/>
    </source>
</evidence>
<evidence type="ECO:0000313" key="7">
    <source>
        <dbReference type="EMBL" id="MDT0419461.1"/>
    </source>
</evidence>
<feature type="DNA-binding region" description="H-T-H motif" evidence="4">
    <location>
        <begin position="54"/>
        <end position="73"/>
    </location>
</feature>
<dbReference type="InterPro" id="IPR050109">
    <property type="entry name" value="HTH-type_TetR-like_transc_reg"/>
</dbReference>
<dbReference type="Pfam" id="PF00440">
    <property type="entry name" value="TetR_N"/>
    <property type="match status" value="1"/>
</dbReference>
<evidence type="ECO:0000259" key="6">
    <source>
        <dbReference type="PROSITE" id="PS50977"/>
    </source>
</evidence>